<accession>A0ABD3NGM8</accession>
<reference evidence="2 3" key="1">
    <citation type="submission" date="2024-10" db="EMBL/GenBank/DDBJ databases">
        <title>Updated reference genomes for cyclostephanoid diatoms.</title>
        <authorList>
            <person name="Roberts W.R."/>
            <person name="Alverson A.J."/>
        </authorList>
    </citation>
    <scope>NUCLEOTIDE SEQUENCE [LARGE SCALE GENOMIC DNA]</scope>
    <source>
        <strain evidence="2 3">AJA010-31</strain>
    </source>
</reference>
<evidence type="ECO:0000313" key="2">
    <source>
        <dbReference type="EMBL" id="KAL3772125.1"/>
    </source>
</evidence>
<evidence type="ECO:0000313" key="3">
    <source>
        <dbReference type="Proteomes" id="UP001530400"/>
    </source>
</evidence>
<feature type="compositionally biased region" description="Acidic residues" evidence="1">
    <location>
        <begin position="47"/>
        <end position="61"/>
    </location>
</feature>
<dbReference type="AlphaFoldDB" id="A0ABD3NGM8"/>
<organism evidence="2 3">
    <name type="scientific">Cyclotella atomus</name>
    <dbReference type="NCBI Taxonomy" id="382360"/>
    <lineage>
        <taxon>Eukaryota</taxon>
        <taxon>Sar</taxon>
        <taxon>Stramenopiles</taxon>
        <taxon>Ochrophyta</taxon>
        <taxon>Bacillariophyta</taxon>
        <taxon>Coscinodiscophyceae</taxon>
        <taxon>Thalassiosirophycidae</taxon>
        <taxon>Stephanodiscales</taxon>
        <taxon>Stephanodiscaceae</taxon>
        <taxon>Cyclotella</taxon>
    </lineage>
</organism>
<comment type="caution">
    <text evidence="2">The sequence shown here is derived from an EMBL/GenBank/DDBJ whole genome shotgun (WGS) entry which is preliminary data.</text>
</comment>
<keyword evidence="3" id="KW-1185">Reference proteome</keyword>
<proteinExistence type="predicted"/>
<evidence type="ECO:0008006" key="4">
    <source>
        <dbReference type="Google" id="ProtNLM"/>
    </source>
</evidence>
<evidence type="ECO:0000256" key="1">
    <source>
        <dbReference type="SAM" id="MobiDB-lite"/>
    </source>
</evidence>
<dbReference type="Proteomes" id="UP001530400">
    <property type="component" value="Unassembled WGS sequence"/>
</dbReference>
<feature type="region of interest" description="Disordered" evidence="1">
    <location>
        <begin position="45"/>
        <end position="77"/>
    </location>
</feature>
<protein>
    <recommendedName>
        <fullName evidence="4">Methyltransferase type 11 domain-containing protein</fullName>
    </recommendedName>
</protein>
<sequence>MDWKVAVREAGRVLKPSGQFLFVECAEVNWGSFLREMLSLRRYSDGGGDDGEATVDSDESEISTGSTAAAENVDDSKEQQQCNIIFSEVGLDNVDLVMQPHVAGVAIKAMDADLMMNN</sequence>
<dbReference type="EMBL" id="JALLPJ020001274">
    <property type="protein sequence ID" value="KAL3772125.1"/>
    <property type="molecule type" value="Genomic_DNA"/>
</dbReference>
<name>A0ABD3NGM8_9STRA</name>
<gene>
    <name evidence="2" type="ORF">ACHAWO_013530</name>
</gene>